<evidence type="ECO:0000313" key="5">
    <source>
        <dbReference type="Proteomes" id="UP000037432"/>
    </source>
</evidence>
<protein>
    <recommendedName>
        <fullName evidence="3">Thioesterase TesA-like domain-containing protein</fullName>
    </recommendedName>
</protein>
<dbReference type="PANTHER" id="PTHR11487">
    <property type="entry name" value="THIOESTERASE"/>
    <property type="match status" value="1"/>
</dbReference>
<keyword evidence="2" id="KW-0378">Hydrolase</keyword>
<dbReference type="GO" id="GO:0008610">
    <property type="term" value="P:lipid biosynthetic process"/>
    <property type="evidence" value="ECO:0007669"/>
    <property type="project" value="TreeGrafter"/>
</dbReference>
<organism evidence="4 5">
    <name type="scientific">Streptomyces viridochromogenes</name>
    <dbReference type="NCBI Taxonomy" id="1938"/>
    <lineage>
        <taxon>Bacteria</taxon>
        <taxon>Bacillati</taxon>
        <taxon>Actinomycetota</taxon>
        <taxon>Actinomycetes</taxon>
        <taxon>Kitasatosporales</taxon>
        <taxon>Streptomycetaceae</taxon>
        <taxon>Streptomyces</taxon>
    </lineage>
</organism>
<dbReference type="SUPFAM" id="SSF53474">
    <property type="entry name" value="alpha/beta-Hydrolases"/>
    <property type="match status" value="1"/>
</dbReference>
<comment type="caution">
    <text evidence="4">The sequence shown here is derived from an EMBL/GenBank/DDBJ whole genome shotgun (WGS) entry which is preliminary data.</text>
</comment>
<name>A0A0J8BX82_STRVR</name>
<dbReference type="InterPro" id="IPR029058">
    <property type="entry name" value="AB_hydrolase_fold"/>
</dbReference>
<dbReference type="InterPro" id="IPR020802">
    <property type="entry name" value="TesA-like"/>
</dbReference>
<evidence type="ECO:0000313" key="4">
    <source>
        <dbReference type="EMBL" id="KMS70105.1"/>
    </source>
</evidence>
<proteinExistence type="inferred from homology"/>
<dbReference type="PANTHER" id="PTHR11487:SF0">
    <property type="entry name" value="S-ACYL FATTY ACID SYNTHASE THIOESTERASE, MEDIUM CHAIN"/>
    <property type="match status" value="1"/>
</dbReference>
<dbReference type="InterPro" id="IPR001031">
    <property type="entry name" value="Thioesterase"/>
</dbReference>
<dbReference type="GO" id="GO:0016787">
    <property type="term" value="F:hydrolase activity"/>
    <property type="evidence" value="ECO:0007669"/>
    <property type="project" value="UniProtKB-KW"/>
</dbReference>
<feature type="domain" description="Thioesterase TesA-like" evidence="3">
    <location>
        <begin position="27"/>
        <end position="249"/>
    </location>
</feature>
<evidence type="ECO:0000259" key="3">
    <source>
        <dbReference type="SMART" id="SM00824"/>
    </source>
</evidence>
<dbReference type="EMBL" id="LFNT01000051">
    <property type="protein sequence ID" value="KMS70105.1"/>
    <property type="molecule type" value="Genomic_DNA"/>
</dbReference>
<dbReference type="InterPro" id="IPR012223">
    <property type="entry name" value="TEII"/>
</dbReference>
<accession>A0A0J8BX82</accession>
<dbReference type="SMART" id="SM00824">
    <property type="entry name" value="PKS_TE"/>
    <property type="match status" value="1"/>
</dbReference>
<gene>
    <name evidence="4" type="ORF">ACM01_32555</name>
</gene>
<reference evidence="4 5" key="1">
    <citation type="submission" date="2015-06" db="EMBL/GenBank/DDBJ databases">
        <authorList>
            <person name="Ju K.-S."/>
            <person name="Doroghazi J.R."/>
            <person name="Metcalf W.W."/>
        </authorList>
    </citation>
    <scope>NUCLEOTIDE SEQUENCE [LARGE SCALE GENOMIC DNA]</scope>
    <source>
        <strain evidence="4 5">NRRL 3414</strain>
    </source>
</reference>
<dbReference type="Proteomes" id="UP000037432">
    <property type="component" value="Unassembled WGS sequence"/>
</dbReference>
<sequence length="252" mass="27297">MHGTHADAADTWFRTVKRSPDPRLRLVCFPHVGGAASFFAPWEKLTPDDVELIGVRYPGREDRLLDPFAATVRELAEPIARACSGLLDKPLALFGHSMGASVAHETARCLEREYGSSVAALVVSGRPGPGRQELGGRYAEAGDDELVELIGRLGGTEAAALEHPELRELILPAIRADYRLLAQYQAPLTELAAPVVVYCGDADPDLDQDAVDAWKPVAGSTFDVRRFDGGHFYLADQAPALLDDLFARLKPA</sequence>
<evidence type="ECO:0000256" key="2">
    <source>
        <dbReference type="ARBA" id="ARBA00022801"/>
    </source>
</evidence>
<dbReference type="Gene3D" id="3.40.50.1820">
    <property type="entry name" value="alpha/beta hydrolase"/>
    <property type="match status" value="1"/>
</dbReference>
<comment type="similarity">
    <text evidence="1">Belongs to the thioesterase family.</text>
</comment>
<dbReference type="AlphaFoldDB" id="A0A0J8BX82"/>
<dbReference type="Pfam" id="PF00975">
    <property type="entry name" value="Thioesterase"/>
    <property type="match status" value="1"/>
</dbReference>
<dbReference type="PATRIC" id="fig|1938.3.peg.6568"/>
<evidence type="ECO:0000256" key="1">
    <source>
        <dbReference type="ARBA" id="ARBA00007169"/>
    </source>
</evidence>